<keyword evidence="1" id="KW-0472">Membrane</keyword>
<dbReference type="Proteomes" id="UP000198382">
    <property type="component" value="Unassembled WGS sequence"/>
</dbReference>
<keyword evidence="1" id="KW-1133">Transmembrane helix</keyword>
<comment type="caution">
    <text evidence="2">The sequence shown here is derived from an EMBL/GenBank/DDBJ whole genome shotgun (WGS) entry which is preliminary data.</text>
</comment>
<evidence type="ECO:0000256" key="1">
    <source>
        <dbReference type="SAM" id="Phobius"/>
    </source>
</evidence>
<evidence type="ECO:0000313" key="3">
    <source>
        <dbReference type="Proteomes" id="UP000198382"/>
    </source>
</evidence>
<proteinExistence type="predicted"/>
<dbReference type="EMBL" id="MUGV01000041">
    <property type="protein sequence ID" value="OXA75864.1"/>
    <property type="molecule type" value="Genomic_DNA"/>
</dbReference>
<accession>A0ABX4BJW0</accession>
<name>A0ABX4BJW0_FLAFR</name>
<gene>
    <name evidence="2" type="ORF">B0A65_20555</name>
</gene>
<sequence length="118" mass="14224">MKEFWLDYAASSYIKLIKKDKDPEIDILLNISFVQSLNVNLVLVIVFKLINVEITDFKYMIISSLLIFLINYFIYNRLSEKEKQRIKNRVPKFKYYIYRLYALFSAIILFVCAYLLRD</sequence>
<reference evidence="2 3" key="1">
    <citation type="submission" date="2016-11" db="EMBL/GenBank/DDBJ databases">
        <title>Whole genomes of Flavobacteriaceae.</title>
        <authorList>
            <person name="Stine C."/>
            <person name="Li C."/>
            <person name="Tadesse D."/>
        </authorList>
    </citation>
    <scope>NUCLEOTIDE SEQUENCE [LARGE SCALE GENOMIC DNA]</scope>
    <source>
        <strain evidence="2 3">DSM 15937</strain>
    </source>
</reference>
<feature type="transmembrane region" description="Helical" evidence="1">
    <location>
        <begin position="96"/>
        <end position="116"/>
    </location>
</feature>
<feature type="transmembrane region" description="Helical" evidence="1">
    <location>
        <begin position="57"/>
        <end position="75"/>
    </location>
</feature>
<feature type="transmembrane region" description="Helical" evidence="1">
    <location>
        <begin position="27"/>
        <end position="51"/>
    </location>
</feature>
<protein>
    <submittedName>
        <fullName evidence="2">Uncharacterized protein</fullName>
    </submittedName>
</protein>
<evidence type="ECO:0000313" key="2">
    <source>
        <dbReference type="EMBL" id="OXA75864.1"/>
    </source>
</evidence>
<keyword evidence="1" id="KW-0812">Transmembrane</keyword>
<organism evidence="2 3">
    <name type="scientific">Flavobacterium frigidimaris</name>
    <dbReference type="NCBI Taxonomy" id="262320"/>
    <lineage>
        <taxon>Bacteria</taxon>
        <taxon>Pseudomonadati</taxon>
        <taxon>Bacteroidota</taxon>
        <taxon>Flavobacteriia</taxon>
        <taxon>Flavobacteriales</taxon>
        <taxon>Flavobacteriaceae</taxon>
        <taxon>Flavobacterium</taxon>
    </lineage>
</organism>
<keyword evidence="3" id="KW-1185">Reference proteome</keyword>
<dbReference type="RefSeq" id="WP_074664101.1">
    <property type="nucleotide sequence ID" value="NZ_MUGV01000041.1"/>
</dbReference>